<evidence type="ECO:0000256" key="2">
    <source>
        <dbReference type="ARBA" id="ARBA00022517"/>
    </source>
</evidence>
<dbReference type="GO" id="GO:0000028">
    <property type="term" value="P:ribosomal small subunit assembly"/>
    <property type="evidence" value="ECO:0007669"/>
    <property type="project" value="TreeGrafter"/>
</dbReference>
<dbReference type="HAMAP" id="MF_01077">
    <property type="entry name" value="RimP"/>
    <property type="match status" value="1"/>
</dbReference>
<feature type="domain" description="Ribosome maturation factor RimP C-terminal" evidence="5">
    <location>
        <begin position="86"/>
        <end position="149"/>
    </location>
</feature>
<feature type="domain" description="Ribosome maturation factor RimP N-terminal" evidence="4">
    <location>
        <begin position="11"/>
        <end position="83"/>
    </location>
</feature>
<dbReference type="InterPro" id="IPR028998">
    <property type="entry name" value="RimP_C"/>
</dbReference>
<comment type="function">
    <text evidence="3">Required for maturation of 30S ribosomal subunits.</text>
</comment>
<dbReference type="NCBIfam" id="NF000927">
    <property type="entry name" value="PRK00092.1-1"/>
    <property type="match status" value="1"/>
</dbReference>
<dbReference type="GO" id="GO:0006412">
    <property type="term" value="P:translation"/>
    <property type="evidence" value="ECO:0007669"/>
    <property type="project" value="TreeGrafter"/>
</dbReference>
<name>A0A4P7XLH2_9ALTE</name>
<comment type="subcellular location">
    <subcellularLocation>
        <location evidence="3">Cytoplasm</location>
    </subcellularLocation>
</comment>
<evidence type="ECO:0000256" key="1">
    <source>
        <dbReference type="ARBA" id="ARBA00022490"/>
    </source>
</evidence>
<sequence length="152" mass="17258">MSAKLKQLEDILRPVVEALNYQFWGLEYLAQGRHSILRVFIDHAEGIAVEDCAKVSHQISGVLDVEDPIQGEYNLEVSSPGLDRPLFRLDQYEQFKGHQVALRLQTPFEGRRKYQGLISGVEGDDVLVVVDDHELVLPFESIERAVIVPVYK</sequence>
<evidence type="ECO:0000259" key="4">
    <source>
        <dbReference type="Pfam" id="PF02576"/>
    </source>
</evidence>
<dbReference type="RefSeq" id="WP_136550107.1">
    <property type="nucleotide sequence ID" value="NZ_CP031093.1"/>
</dbReference>
<dbReference type="PANTHER" id="PTHR33867:SF1">
    <property type="entry name" value="RIBOSOME MATURATION FACTOR RIMP"/>
    <property type="match status" value="1"/>
</dbReference>
<accession>A0A4P7XLH2</accession>
<keyword evidence="7" id="KW-1185">Reference proteome</keyword>
<dbReference type="AlphaFoldDB" id="A0A4P7XLH2"/>
<protein>
    <recommendedName>
        <fullName evidence="3">Ribosome maturation factor RimP</fullName>
    </recommendedName>
</protein>
<dbReference type="Gene3D" id="3.30.300.70">
    <property type="entry name" value="RimP-like superfamily, N-terminal"/>
    <property type="match status" value="1"/>
</dbReference>
<proteinExistence type="inferred from homology"/>
<comment type="similarity">
    <text evidence="3">Belongs to the RimP family.</text>
</comment>
<evidence type="ECO:0000256" key="3">
    <source>
        <dbReference type="HAMAP-Rule" id="MF_01077"/>
    </source>
</evidence>
<dbReference type="EMBL" id="CP031093">
    <property type="protein sequence ID" value="QCF27394.1"/>
    <property type="molecule type" value="Genomic_DNA"/>
</dbReference>
<dbReference type="Gene3D" id="2.30.30.180">
    <property type="entry name" value="Ribosome maturation factor RimP, C-terminal domain"/>
    <property type="match status" value="1"/>
</dbReference>
<dbReference type="Pfam" id="PF17384">
    <property type="entry name" value="DUF150_C"/>
    <property type="match status" value="1"/>
</dbReference>
<organism evidence="6 7">
    <name type="scientific">Hydrocarboniclastica marina</name>
    <dbReference type="NCBI Taxonomy" id="2259620"/>
    <lineage>
        <taxon>Bacteria</taxon>
        <taxon>Pseudomonadati</taxon>
        <taxon>Pseudomonadota</taxon>
        <taxon>Gammaproteobacteria</taxon>
        <taxon>Alteromonadales</taxon>
        <taxon>Alteromonadaceae</taxon>
        <taxon>Hydrocarboniclastica</taxon>
    </lineage>
</organism>
<dbReference type="SUPFAM" id="SSF75420">
    <property type="entry name" value="YhbC-like, N-terminal domain"/>
    <property type="match status" value="1"/>
</dbReference>
<keyword evidence="2 3" id="KW-0690">Ribosome biogenesis</keyword>
<dbReference type="InterPro" id="IPR036847">
    <property type="entry name" value="RimP_C_sf"/>
</dbReference>
<evidence type="ECO:0000313" key="6">
    <source>
        <dbReference type="EMBL" id="QCF27394.1"/>
    </source>
</evidence>
<dbReference type="FunFam" id="3.30.300.70:FF:000001">
    <property type="entry name" value="Ribosome maturation factor RimP"/>
    <property type="match status" value="1"/>
</dbReference>
<dbReference type="InterPro" id="IPR035956">
    <property type="entry name" value="RimP_N_sf"/>
</dbReference>
<dbReference type="InterPro" id="IPR028989">
    <property type="entry name" value="RimP_N"/>
</dbReference>
<dbReference type="InterPro" id="IPR003728">
    <property type="entry name" value="Ribosome_maturation_RimP"/>
</dbReference>
<dbReference type="PANTHER" id="PTHR33867">
    <property type="entry name" value="RIBOSOME MATURATION FACTOR RIMP"/>
    <property type="match status" value="1"/>
</dbReference>
<dbReference type="SUPFAM" id="SSF74942">
    <property type="entry name" value="YhbC-like, C-terminal domain"/>
    <property type="match status" value="1"/>
</dbReference>
<dbReference type="Pfam" id="PF02576">
    <property type="entry name" value="RimP_N"/>
    <property type="match status" value="1"/>
</dbReference>
<dbReference type="KEGG" id="hmi:soil367_16480"/>
<dbReference type="CDD" id="cd01734">
    <property type="entry name" value="YlxS_C"/>
    <property type="match status" value="1"/>
</dbReference>
<evidence type="ECO:0000259" key="5">
    <source>
        <dbReference type="Pfam" id="PF17384"/>
    </source>
</evidence>
<dbReference type="OrthoDB" id="9805006at2"/>
<reference evidence="6 7" key="1">
    <citation type="submission" date="2018-07" db="EMBL/GenBank/DDBJ databases">
        <title>Marsedoiliclastica nanhaica gen. nov. sp. nov., a novel marine hydrocarbonoclastic bacterium isolated from an in-situ enriched hydrocarbon-degrading consortium in deep-sea sediment.</title>
        <authorList>
            <person name="Dong C."/>
            <person name="Ma T."/>
            <person name="Liu R."/>
            <person name="Shao Z."/>
        </authorList>
    </citation>
    <scope>NUCLEOTIDE SEQUENCE [LARGE SCALE GENOMIC DNA]</scope>
    <source>
        <strain evidence="7">soil36-7</strain>
    </source>
</reference>
<dbReference type="Proteomes" id="UP000298049">
    <property type="component" value="Chromosome"/>
</dbReference>
<gene>
    <name evidence="3" type="primary">rimP</name>
    <name evidence="6" type="ORF">soil367_16480</name>
</gene>
<evidence type="ECO:0000313" key="7">
    <source>
        <dbReference type="Proteomes" id="UP000298049"/>
    </source>
</evidence>
<dbReference type="GO" id="GO:0005829">
    <property type="term" value="C:cytosol"/>
    <property type="evidence" value="ECO:0007669"/>
    <property type="project" value="TreeGrafter"/>
</dbReference>
<keyword evidence="1 3" id="KW-0963">Cytoplasm</keyword>